<name>A0ABW6Y319_9ACTN</name>
<feature type="region of interest" description="Disordered" evidence="2">
    <location>
        <begin position="587"/>
        <end position="608"/>
    </location>
</feature>
<evidence type="ECO:0000313" key="3">
    <source>
        <dbReference type="EMBL" id="MFF5924146.1"/>
    </source>
</evidence>
<feature type="coiled-coil region" evidence="1">
    <location>
        <begin position="365"/>
        <end position="395"/>
    </location>
</feature>
<keyword evidence="4" id="KW-1185">Reference proteome</keyword>
<protein>
    <submittedName>
        <fullName evidence="3">Uncharacterized protein</fullName>
    </submittedName>
</protein>
<dbReference type="Proteomes" id="UP001602370">
    <property type="component" value="Unassembled WGS sequence"/>
</dbReference>
<organism evidence="3 4">
    <name type="scientific">Streptomyces flavochromogenes</name>
    <dbReference type="NCBI Taxonomy" id="68199"/>
    <lineage>
        <taxon>Bacteria</taxon>
        <taxon>Bacillati</taxon>
        <taxon>Actinomycetota</taxon>
        <taxon>Actinomycetes</taxon>
        <taxon>Kitasatosporales</taxon>
        <taxon>Streptomycetaceae</taxon>
        <taxon>Streptomyces</taxon>
    </lineage>
</organism>
<reference evidence="3 4" key="1">
    <citation type="submission" date="2024-10" db="EMBL/GenBank/DDBJ databases">
        <title>The Natural Products Discovery Center: Release of the First 8490 Sequenced Strains for Exploring Actinobacteria Biosynthetic Diversity.</title>
        <authorList>
            <person name="Kalkreuter E."/>
            <person name="Kautsar S.A."/>
            <person name="Yang D."/>
            <person name="Bader C.D."/>
            <person name="Teijaro C.N."/>
            <person name="Fluegel L."/>
            <person name="Davis C.M."/>
            <person name="Simpson J.R."/>
            <person name="Lauterbach L."/>
            <person name="Steele A.D."/>
            <person name="Gui C."/>
            <person name="Meng S."/>
            <person name="Li G."/>
            <person name="Viehrig K."/>
            <person name="Ye F."/>
            <person name="Su P."/>
            <person name="Kiefer A.F."/>
            <person name="Nichols A."/>
            <person name="Cepeda A.J."/>
            <person name="Yan W."/>
            <person name="Fan B."/>
            <person name="Jiang Y."/>
            <person name="Adhikari A."/>
            <person name="Zheng C.-J."/>
            <person name="Schuster L."/>
            <person name="Cowan T.M."/>
            <person name="Smanski M.J."/>
            <person name="Chevrette M.G."/>
            <person name="De Carvalho L.P.S."/>
            <person name="Shen B."/>
        </authorList>
    </citation>
    <scope>NUCLEOTIDE SEQUENCE [LARGE SCALE GENOMIC DNA]</scope>
    <source>
        <strain evidence="3 4">NPDC012605</strain>
    </source>
</reference>
<evidence type="ECO:0000313" key="4">
    <source>
        <dbReference type="Proteomes" id="UP001602370"/>
    </source>
</evidence>
<sequence>MFLYRDGASLARQVHFRRARKMSVLTRGVVAVIPNGAERIIRVAEENEWEAAATFVPAGSKEGRTVDGWVVGLEAYTSEGEVSLLLLWERGPRGFRYVAKESNGVRDGVSLSDMTLKGLTALIEGATLVDPIVYGECGCEDPEEVAEPRVCIEHAYFPRHGLSARWGWGAEITRNRDLAGWDEDGGTGGRYFEAVEGQEELTLADVVPAEVRMRSVPVGMPEPADVGDCLVTSETGFQGFCDSVGVRLYRVLEGRTRLLMCAQHAAERAGVPVESLPVLEMDAEERRYAADLIEDDRRSRVLRGAEEWAEEQERAEDGRTVPYAFEGWAEKNWRGDDFAGAFVAWLHATGQAADPAFAWAVSCPVDRVQQAAVRLERAQNALEGAQERHVAAQRSLSREGIARALDAIQEAHAVVADAVREHTAERAEAAGAGAVDVERQEDGERYRFGLPVSKARRMALVDGVLGGYVGEVGGCWYAVSLDGEASGWGDRESVAEWLVRRADARATETRDRTRTERSRAAGTSTVSLEAVMARPGPGARGRGDRVTGRCHTPGRGGGGRWFPQVTSVAAAHVTGCVTARVTGTRRAPKKLWGGGPGARGPPKNKELI</sequence>
<dbReference type="RefSeq" id="WP_388311939.1">
    <property type="nucleotide sequence ID" value="NZ_JBIBDZ010000019.1"/>
</dbReference>
<comment type="caution">
    <text evidence="3">The sequence shown here is derived from an EMBL/GenBank/DDBJ whole genome shotgun (WGS) entry which is preliminary data.</text>
</comment>
<accession>A0ABW6Y319</accession>
<dbReference type="EMBL" id="JBIBDZ010000019">
    <property type="protein sequence ID" value="MFF5924146.1"/>
    <property type="molecule type" value="Genomic_DNA"/>
</dbReference>
<keyword evidence="1" id="KW-0175">Coiled coil</keyword>
<proteinExistence type="predicted"/>
<gene>
    <name evidence="3" type="ORF">ACFY8C_38350</name>
</gene>
<evidence type="ECO:0000256" key="1">
    <source>
        <dbReference type="SAM" id="Coils"/>
    </source>
</evidence>
<evidence type="ECO:0000256" key="2">
    <source>
        <dbReference type="SAM" id="MobiDB-lite"/>
    </source>
</evidence>